<evidence type="ECO:0000256" key="1">
    <source>
        <dbReference type="SAM" id="MobiDB-lite"/>
    </source>
</evidence>
<name>A0A8H4QV31_9AGAR</name>
<feature type="region of interest" description="Disordered" evidence="1">
    <location>
        <begin position="1067"/>
        <end position="1150"/>
    </location>
</feature>
<evidence type="ECO:0000313" key="4">
    <source>
        <dbReference type="Proteomes" id="UP000521872"/>
    </source>
</evidence>
<dbReference type="SUPFAM" id="SSF50729">
    <property type="entry name" value="PH domain-like"/>
    <property type="match status" value="1"/>
</dbReference>
<accession>A0A8H4QV31</accession>
<feature type="region of interest" description="Disordered" evidence="1">
    <location>
        <begin position="1"/>
        <end position="41"/>
    </location>
</feature>
<sequence>MKLTKSTERSANTNPRSSNDKGKTPIRGSYSGSGGTSNFATESYVPHYTKASVYSSRDMARPSTADGALDARSRFRGSLLVAASDALGLKFGRRRPVGRQPAMPNILPDVIEISAAAARQNEEDEERSRLKHIAAQSLGIEPTMVSRDNRIRDDDMTDEDAERHTASDSVDGRVAGYTRRSYSALNVSGGGFSPHESSHSITVLPQQHPIGRRLRSGSVMSHSPSNSMTIVPIPPFPSTVSSITPFTQCAGVLPKYYTPSSLRIFALSRNWKERYIILSAPATLVTKGQVPAVSYLHLFKTSNRDDKELERLEINEESVVFVSEGEVGGRRHVIKVGGTDVGAMKKEYIHEEGGHTMWFLQFSDPVEAQKWITDIKNAILGQRTVRAGIIPAHTLGNNEPRGDMDVMLSIRAQGLVTLPTPRQSGVPALAPILIPQGDSKGNYAPSISSRSVRSQSTAPKSPPPPGPVSTLKEFFTNAVRPRSGSRAASVDSERLDRDNKDDSFVTAGTNLMSILSPNTSQGDNQSINTMPSTPVVKNLPFSGTSNPPVGWRTDQNVAEQRPIKWATTEPFKDIKDRANKTMSTGALSLQPPPRKRWTSTGSSNPVKHVTSTPSGAGAPRRASLSLSIGTGHKAEKEPPSSQTIDTVEFGSTPQRPRTPSLHTSPDEGNRPEGTISNATKRNSDGRGVRRWSRQGILPTRPTPPSDPPPAIPTLQPPSIIRSGSSDQAPSPISSQSSQKSVVSALPTFANKRASVSSARSINSFSTSHSNSGSLSSSHHATPSMIRTTSSHRSSMPPPRPAPTSALPPAPTDVKQDSPKTQDTSVNGSKASYRNSVGHRTFRLSAMISAPKPPPSTTLPPRPDDPEYEARRRSTSNGSANGNYLQGNNKLQTIPASPTPPPKAINPFPPPAGPLPPPPMFSSEPGSTSNGLPTSSLPAPPPKRSTSLKERLRLISAPSSTSGQQHIPSQARLPLTSTTTATSLSSSQKVTTSPPTTPLPLPGDTTFRNDSSFLQMYTPVMQTLPPPQSISMPLPPDDVLTELPSLLPPPRRGSKQLIESELLMGLRDLPMQLEDPSPTEEEPTHLPLSRPSSSINSRLSPEIMNNTWDSPREESSTSPEEDMIPSPTETHHHLSLSRPGSIRSLGKGSSD</sequence>
<feature type="compositionally biased region" description="Polar residues" evidence="1">
    <location>
        <begin position="598"/>
        <end position="614"/>
    </location>
</feature>
<feature type="compositionally biased region" description="Pro residues" evidence="1">
    <location>
        <begin position="795"/>
        <end position="810"/>
    </location>
</feature>
<evidence type="ECO:0000313" key="3">
    <source>
        <dbReference type="EMBL" id="KAF4617424.1"/>
    </source>
</evidence>
<feature type="compositionally biased region" description="Polar residues" evidence="1">
    <location>
        <begin position="923"/>
        <end position="936"/>
    </location>
</feature>
<feature type="compositionally biased region" description="Low complexity" evidence="1">
    <location>
        <begin position="1085"/>
        <end position="1100"/>
    </location>
</feature>
<feature type="compositionally biased region" description="Pro residues" evidence="1">
    <location>
        <begin position="700"/>
        <end position="715"/>
    </location>
</feature>
<dbReference type="CDD" id="cd00821">
    <property type="entry name" value="PH"/>
    <property type="match status" value="1"/>
</dbReference>
<dbReference type="InterPro" id="IPR001849">
    <property type="entry name" value="PH_domain"/>
</dbReference>
<feature type="domain" description="PH" evidence="2">
    <location>
        <begin position="246"/>
        <end position="380"/>
    </location>
</feature>
<feature type="region of interest" description="Disordered" evidence="1">
    <location>
        <begin position="434"/>
        <end position="504"/>
    </location>
</feature>
<keyword evidence="4" id="KW-1185">Reference proteome</keyword>
<dbReference type="AlphaFoldDB" id="A0A8H4QV31"/>
<feature type="compositionally biased region" description="Pro residues" evidence="1">
    <location>
        <begin position="850"/>
        <end position="860"/>
    </location>
</feature>
<feature type="compositionally biased region" description="Basic and acidic residues" evidence="1">
    <location>
        <begin position="861"/>
        <end position="871"/>
    </location>
</feature>
<evidence type="ECO:0000259" key="2">
    <source>
        <dbReference type="PROSITE" id="PS50003"/>
    </source>
</evidence>
<organism evidence="3 4">
    <name type="scientific">Agrocybe pediades</name>
    <dbReference type="NCBI Taxonomy" id="84607"/>
    <lineage>
        <taxon>Eukaryota</taxon>
        <taxon>Fungi</taxon>
        <taxon>Dikarya</taxon>
        <taxon>Basidiomycota</taxon>
        <taxon>Agaricomycotina</taxon>
        <taxon>Agaricomycetes</taxon>
        <taxon>Agaricomycetidae</taxon>
        <taxon>Agaricales</taxon>
        <taxon>Agaricineae</taxon>
        <taxon>Strophariaceae</taxon>
        <taxon>Agrocybe</taxon>
    </lineage>
</organism>
<feature type="compositionally biased region" description="Pro residues" evidence="1">
    <location>
        <begin position="896"/>
        <end position="919"/>
    </location>
</feature>
<feature type="compositionally biased region" description="Basic and acidic residues" evidence="1">
    <location>
        <begin position="491"/>
        <end position="503"/>
    </location>
</feature>
<reference evidence="3 4" key="1">
    <citation type="submission" date="2019-12" db="EMBL/GenBank/DDBJ databases">
        <authorList>
            <person name="Floudas D."/>
            <person name="Bentzer J."/>
            <person name="Ahren D."/>
            <person name="Johansson T."/>
            <person name="Persson P."/>
            <person name="Tunlid A."/>
        </authorList>
    </citation>
    <scope>NUCLEOTIDE SEQUENCE [LARGE SCALE GENOMIC DNA]</scope>
    <source>
        <strain evidence="3 4">CBS 102.39</strain>
    </source>
</reference>
<comment type="caution">
    <text evidence="3">The sequence shown here is derived from an EMBL/GenBank/DDBJ whole genome shotgun (WGS) entry which is preliminary data.</text>
</comment>
<feature type="compositionally biased region" description="Low complexity" evidence="1">
    <location>
        <begin position="722"/>
        <end position="744"/>
    </location>
</feature>
<feature type="region of interest" description="Disordered" evidence="1">
    <location>
        <begin position="583"/>
        <end position="1003"/>
    </location>
</feature>
<dbReference type="Proteomes" id="UP000521872">
    <property type="component" value="Unassembled WGS sequence"/>
</dbReference>
<feature type="compositionally biased region" description="Polar residues" evidence="1">
    <location>
        <begin position="874"/>
        <end position="895"/>
    </location>
</feature>
<feature type="compositionally biased region" description="Polar residues" evidence="1">
    <location>
        <begin position="639"/>
        <end position="663"/>
    </location>
</feature>
<dbReference type="Gene3D" id="2.30.29.30">
    <property type="entry name" value="Pleckstrin-homology domain (PH domain)/Phosphotyrosine-binding domain (PTB)"/>
    <property type="match status" value="1"/>
</dbReference>
<feature type="compositionally biased region" description="Low complexity" evidence="1">
    <location>
        <begin position="760"/>
        <end position="794"/>
    </location>
</feature>
<feature type="compositionally biased region" description="Polar residues" evidence="1">
    <location>
        <begin position="820"/>
        <end position="834"/>
    </location>
</feature>
<gene>
    <name evidence="3" type="ORF">D9613_006089</name>
</gene>
<protein>
    <recommendedName>
        <fullName evidence="2">PH domain-containing protein</fullName>
    </recommendedName>
</protein>
<dbReference type="SMART" id="SM00233">
    <property type="entry name" value="PH"/>
    <property type="match status" value="1"/>
</dbReference>
<dbReference type="EMBL" id="JAACJL010000030">
    <property type="protein sequence ID" value="KAF4617424.1"/>
    <property type="molecule type" value="Genomic_DNA"/>
</dbReference>
<dbReference type="InterPro" id="IPR011993">
    <property type="entry name" value="PH-like_dom_sf"/>
</dbReference>
<feature type="compositionally biased region" description="Low complexity" evidence="1">
    <location>
        <begin position="446"/>
        <end position="459"/>
    </location>
</feature>
<feature type="compositionally biased region" description="Low complexity" evidence="1">
    <location>
        <begin position="974"/>
        <end position="993"/>
    </location>
</feature>
<dbReference type="PROSITE" id="PS50003">
    <property type="entry name" value="PH_DOMAIN"/>
    <property type="match status" value="1"/>
</dbReference>
<proteinExistence type="predicted"/>
<feature type="compositionally biased region" description="Polar residues" evidence="1">
    <location>
        <begin position="956"/>
        <end position="967"/>
    </location>
</feature>